<evidence type="ECO:0000256" key="1">
    <source>
        <dbReference type="SAM" id="Phobius"/>
    </source>
</evidence>
<dbReference type="AlphaFoldDB" id="A0A1U9Z7T5"/>
<keyword evidence="3" id="KW-1185">Reference proteome</keyword>
<sequence>MAWQRQPGRFRSLVRLADGLLFGAGAATESSLRFLLVGALALIPIILAYTAYAYWVFRGHVDLSKGYH</sequence>
<keyword evidence="1" id="KW-0812">Transmembrane</keyword>
<proteinExistence type="predicted"/>
<dbReference type="eggNOG" id="COG1294">
    <property type="taxonomic scope" value="Bacteria"/>
</dbReference>
<gene>
    <name evidence="2" type="ORF">Mame_04463</name>
</gene>
<dbReference type="KEGG" id="mmed:Mame_04463"/>
<name>A0A1U9Z7T5_9HYPH</name>
<evidence type="ECO:0000313" key="2">
    <source>
        <dbReference type="EMBL" id="AQZ53755.1"/>
    </source>
</evidence>
<keyword evidence="2" id="KW-0614">Plasmid</keyword>
<dbReference type="EMBL" id="CP020331">
    <property type="protein sequence ID" value="AQZ53755.1"/>
    <property type="molecule type" value="Genomic_DNA"/>
</dbReference>
<geneLocation type="plasmid" evidence="3">
    <name>pmm593</name>
</geneLocation>
<organism evidence="2 3">
    <name type="scientific">Martelella mediterranea DSM 17316</name>
    <dbReference type="NCBI Taxonomy" id="1122214"/>
    <lineage>
        <taxon>Bacteria</taxon>
        <taxon>Pseudomonadati</taxon>
        <taxon>Pseudomonadota</taxon>
        <taxon>Alphaproteobacteria</taxon>
        <taxon>Hyphomicrobiales</taxon>
        <taxon>Aurantimonadaceae</taxon>
        <taxon>Martelella</taxon>
    </lineage>
</organism>
<evidence type="ECO:0000313" key="3">
    <source>
        <dbReference type="Proteomes" id="UP000191135"/>
    </source>
</evidence>
<protein>
    <submittedName>
        <fullName evidence="2">Cytochrome oxidase subunit II</fullName>
    </submittedName>
</protein>
<dbReference type="OrthoDB" id="9776710at2"/>
<accession>A0A1U9Z7T5</accession>
<dbReference type="Proteomes" id="UP000191135">
    <property type="component" value="Plasmid pMM593"/>
</dbReference>
<feature type="transmembrane region" description="Helical" evidence="1">
    <location>
        <begin position="34"/>
        <end position="57"/>
    </location>
</feature>
<reference evidence="2 3" key="1">
    <citation type="submission" date="2017-03" db="EMBL/GenBank/DDBJ databases">
        <title>Foreign affairs: Plasmid Transfer between Roseobacters and Rhizobia.</title>
        <authorList>
            <person name="Bartling P."/>
            <person name="Bunk B."/>
            <person name="Overmann J."/>
            <person name="Brinkmann H."/>
            <person name="Petersen J."/>
        </authorList>
    </citation>
    <scope>NUCLEOTIDE SEQUENCE [LARGE SCALE GENOMIC DNA]</scope>
    <source>
        <strain evidence="2 3">MACL11</strain>
        <plasmid evidence="3">Plasmid pmm593</plasmid>
    </source>
</reference>
<keyword evidence="1" id="KW-0472">Membrane</keyword>
<keyword evidence="1" id="KW-1133">Transmembrane helix</keyword>